<feature type="domain" description="Methyltransferase FkbM" evidence="1">
    <location>
        <begin position="206"/>
        <end position="334"/>
    </location>
</feature>
<dbReference type="Pfam" id="PF05050">
    <property type="entry name" value="Methyltransf_21"/>
    <property type="match status" value="1"/>
</dbReference>
<dbReference type="AlphaFoldDB" id="A0A174P0Z3"/>
<evidence type="ECO:0000259" key="1">
    <source>
        <dbReference type="Pfam" id="PF05050"/>
    </source>
</evidence>
<keyword evidence="2" id="KW-0489">Methyltransferase</keyword>
<dbReference type="GO" id="GO:0032259">
    <property type="term" value="P:methylation"/>
    <property type="evidence" value="ECO:0007669"/>
    <property type="project" value="UniProtKB-KW"/>
</dbReference>
<reference evidence="2 3" key="1">
    <citation type="submission" date="2015-09" db="EMBL/GenBank/DDBJ databases">
        <authorList>
            <consortium name="Pathogen Informatics"/>
        </authorList>
    </citation>
    <scope>NUCLEOTIDE SEQUENCE [LARGE SCALE GENOMIC DNA]</scope>
    <source>
        <strain evidence="2 3">2789STDY5834939</strain>
    </source>
</reference>
<protein>
    <submittedName>
        <fullName evidence="2">Methyltransferase, FkbM family</fullName>
    </submittedName>
</protein>
<sequence length="359" mass="40982">MSMAHAFTRLQKAYRFLQDDLSRQVFKARLIYDITRSFDDVVHLAGTSGNYDEQTLAHAKGFSKRCGQIVEAGRKIIFYGAGTRGLEYLQRFSEDLEHVEIYGFCDRSEEKQKTGFHGKPVLSHQFLMGEHKDDYVLITTPLYEQEIRAALLRDGFPADHILDFLEDHLAGVPQQYFEFPLPKGGAFIDAGCFDCGTDLRFIEITGGLYDKIIAFEPDRLNMINCQKIAGENSIKNIELIPAGLWDKEEVLYFSECGQIDSHLDSQNGVPTRMVALDQIIKQERVSFIKMDVEGAELKALHGARRTIIENKPLLAICVYHKPEDFVEIAEFIKSLVPEYKLYLRHYGSLTYETVLYAVL</sequence>
<dbReference type="NCBIfam" id="TIGR01444">
    <property type="entry name" value="fkbM_fam"/>
    <property type="match status" value="1"/>
</dbReference>
<organism evidence="2 3">
    <name type="scientific">Anaerotruncus colihominis</name>
    <dbReference type="NCBI Taxonomy" id="169435"/>
    <lineage>
        <taxon>Bacteria</taxon>
        <taxon>Bacillati</taxon>
        <taxon>Bacillota</taxon>
        <taxon>Clostridia</taxon>
        <taxon>Eubacteriales</taxon>
        <taxon>Oscillospiraceae</taxon>
        <taxon>Anaerotruncus</taxon>
    </lineage>
</organism>
<dbReference type="Gene3D" id="3.40.50.720">
    <property type="entry name" value="NAD(P)-binding Rossmann-like Domain"/>
    <property type="match status" value="1"/>
</dbReference>
<dbReference type="InterPro" id="IPR029063">
    <property type="entry name" value="SAM-dependent_MTases_sf"/>
</dbReference>
<dbReference type="OrthoDB" id="5329963at2"/>
<dbReference type="RefSeq" id="WP_082425397.1">
    <property type="nucleotide sequence ID" value="NZ_CABIWA010000003.1"/>
</dbReference>
<keyword evidence="2" id="KW-0808">Transferase</keyword>
<gene>
    <name evidence="2" type="ORF">ERS852551_01151</name>
</gene>
<name>A0A174P0Z3_9FIRM</name>
<proteinExistence type="predicted"/>
<dbReference type="Gene3D" id="3.40.50.150">
    <property type="entry name" value="Vaccinia Virus protein VP39"/>
    <property type="match status" value="1"/>
</dbReference>
<accession>A0A174P0Z3</accession>
<dbReference type="GO" id="GO:0008168">
    <property type="term" value="F:methyltransferase activity"/>
    <property type="evidence" value="ECO:0007669"/>
    <property type="project" value="UniProtKB-KW"/>
</dbReference>
<evidence type="ECO:0000313" key="3">
    <source>
        <dbReference type="Proteomes" id="UP000095765"/>
    </source>
</evidence>
<dbReference type="InterPro" id="IPR006342">
    <property type="entry name" value="FkbM_mtfrase"/>
</dbReference>
<evidence type="ECO:0000313" key="2">
    <source>
        <dbReference type="EMBL" id="CUP54712.1"/>
    </source>
</evidence>
<dbReference type="SUPFAM" id="SSF53335">
    <property type="entry name" value="S-adenosyl-L-methionine-dependent methyltransferases"/>
    <property type="match status" value="1"/>
</dbReference>
<dbReference type="EMBL" id="CZBE01000006">
    <property type="protein sequence ID" value="CUP54712.1"/>
    <property type="molecule type" value="Genomic_DNA"/>
</dbReference>
<dbReference type="Proteomes" id="UP000095765">
    <property type="component" value="Unassembled WGS sequence"/>
</dbReference>